<proteinExistence type="predicted"/>
<dbReference type="EMBL" id="MT141486">
    <property type="protein sequence ID" value="QJA62941.1"/>
    <property type="molecule type" value="Genomic_DNA"/>
</dbReference>
<gene>
    <name evidence="1" type="ORF">MM415B00683_0011</name>
</gene>
<protein>
    <submittedName>
        <fullName evidence="1">Uncharacterized protein</fullName>
    </submittedName>
</protein>
<reference evidence="1" key="1">
    <citation type="submission" date="2020-03" db="EMBL/GenBank/DDBJ databases">
        <title>The deep terrestrial virosphere.</title>
        <authorList>
            <person name="Holmfeldt K."/>
            <person name="Nilsson E."/>
            <person name="Simone D."/>
            <person name="Lopez-Fernandez M."/>
            <person name="Wu X."/>
            <person name="de Brujin I."/>
            <person name="Lundin D."/>
            <person name="Andersson A."/>
            <person name="Bertilsson S."/>
            <person name="Dopson M."/>
        </authorList>
    </citation>
    <scope>NUCLEOTIDE SEQUENCE</scope>
    <source>
        <strain evidence="1">MM415B00683</strain>
    </source>
</reference>
<dbReference type="AlphaFoldDB" id="A0A6M3J190"/>
<evidence type="ECO:0000313" key="1">
    <source>
        <dbReference type="EMBL" id="QJA62941.1"/>
    </source>
</evidence>
<accession>A0A6M3J190</accession>
<sequence>MTSKESMSNGELFTDLQVTLTEIVLVKMIRSAELKDKYNDRLIGNKRILDAIKKIIADRFSDDDIQKFLEAGFPRQVNLGKVII</sequence>
<name>A0A6M3J190_9ZZZZ</name>
<organism evidence="1">
    <name type="scientific">viral metagenome</name>
    <dbReference type="NCBI Taxonomy" id="1070528"/>
    <lineage>
        <taxon>unclassified sequences</taxon>
        <taxon>metagenomes</taxon>
        <taxon>organismal metagenomes</taxon>
    </lineage>
</organism>